<keyword evidence="3" id="KW-0813">Transport</keyword>
<feature type="transmembrane region" description="Helical" evidence="8">
    <location>
        <begin position="145"/>
        <end position="168"/>
    </location>
</feature>
<comment type="caution">
    <text evidence="10">The sequence shown here is derived from an EMBL/GenBank/DDBJ whole genome shotgun (WGS) entry which is preliminary data.</text>
</comment>
<evidence type="ECO:0000313" key="11">
    <source>
        <dbReference type="Proteomes" id="UP000030416"/>
    </source>
</evidence>
<evidence type="ECO:0000256" key="8">
    <source>
        <dbReference type="SAM" id="Phobius"/>
    </source>
</evidence>
<evidence type="ECO:0000256" key="7">
    <source>
        <dbReference type="ARBA" id="ARBA00023136"/>
    </source>
</evidence>
<dbReference type="GO" id="GO:0005886">
    <property type="term" value="C:plasma membrane"/>
    <property type="evidence" value="ECO:0007669"/>
    <property type="project" value="UniProtKB-SubCell"/>
</dbReference>
<dbReference type="AlphaFoldDB" id="A0A0A3I3K9"/>
<proteinExistence type="inferred from homology"/>
<feature type="transmembrane region" description="Helical" evidence="8">
    <location>
        <begin position="21"/>
        <end position="39"/>
    </location>
</feature>
<dbReference type="eggNOG" id="COG0842">
    <property type="taxonomic scope" value="Bacteria"/>
</dbReference>
<evidence type="ECO:0000256" key="6">
    <source>
        <dbReference type="ARBA" id="ARBA00022989"/>
    </source>
</evidence>
<dbReference type="PANTHER" id="PTHR30294:SF38">
    <property type="entry name" value="TRANSPORT PERMEASE PROTEIN"/>
    <property type="match status" value="1"/>
</dbReference>
<organism evidence="10 11">
    <name type="scientific">Ureibacillus manganicus DSM 26584</name>
    <dbReference type="NCBI Taxonomy" id="1384049"/>
    <lineage>
        <taxon>Bacteria</taxon>
        <taxon>Bacillati</taxon>
        <taxon>Bacillota</taxon>
        <taxon>Bacilli</taxon>
        <taxon>Bacillales</taxon>
        <taxon>Caryophanaceae</taxon>
        <taxon>Ureibacillus</taxon>
    </lineage>
</organism>
<dbReference type="InterPro" id="IPR013525">
    <property type="entry name" value="ABC2_TM"/>
</dbReference>
<evidence type="ECO:0000256" key="2">
    <source>
        <dbReference type="ARBA" id="ARBA00007783"/>
    </source>
</evidence>
<feature type="domain" description="ABC transmembrane type-2" evidence="9">
    <location>
        <begin position="111"/>
        <end position="336"/>
    </location>
</feature>
<evidence type="ECO:0000256" key="5">
    <source>
        <dbReference type="ARBA" id="ARBA00022692"/>
    </source>
</evidence>
<protein>
    <submittedName>
        <fullName evidence="10">ABC transporter permease</fullName>
    </submittedName>
</protein>
<dbReference type="PROSITE" id="PS51012">
    <property type="entry name" value="ABC_TM2"/>
    <property type="match status" value="1"/>
</dbReference>
<keyword evidence="6 8" id="KW-1133">Transmembrane helix</keyword>
<keyword evidence="4" id="KW-1003">Cell membrane</keyword>
<evidence type="ECO:0000259" key="9">
    <source>
        <dbReference type="PROSITE" id="PS51012"/>
    </source>
</evidence>
<dbReference type="STRING" id="1384049.CD29_06160"/>
<reference evidence="10 11" key="1">
    <citation type="submission" date="2014-02" db="EMBL/GenBank/DDBJ databases">
        <title>Draft genome sequence of Lysinibacillus manganicus DSM 26584T.</title>
        <authorList>
            <person name="Zhang F."/>
            <person name="Wang G."/>
            <person name="Zhang L."/>
        </authorList>
    </citation>
    <scope>NUCLEOTIDE SEQUENCE [LARGE SCALE GENOMIC DNA]</scope>
    <source>
        <strain evidence="10 11">DSM 26584</strain>
    </source>
</reference>
<dbReference type="RefSeq" id="WP_036184164.1">
    <property type="nucleotide sequence ID" value="NZ_AVDA01000006.1"/>
</dbReference>
<dbReference type="PANTHER" id="PTHR30294">
    <property type="entry name" value="MEMBRANE COMPONENT OF ABC TRANSPORTER YHHJ-RELATED"/>
    <property type="match status" value="1"/>
</dbReference>
<keyword evidence="11" id="KW-1185">Reference proteome</keyword>
<feature type="transmembrane region" description="Helical" evidence="8">
    <location>
        <begin position="258"/>
        <end position="275"/>
    </location>
</feature>
<name>A0A0A3I3K9_9BACL</name>
<evidence type="ECO:0000256" key="1">
    <source>
        <dbReference type="ARBA" id="ARBA00004651"/>
    </source>
</evidence>
<dbReference type="EMBL" id="JPVN01000006">
    <property type="protein sequence ID" value="KGR79279.1"/>
    <property type="molecule type" value="Genomic_DNA"/>
</dbReference>
<sequence length="339" mass="38452">MRTLALVNRIIQQLRKDKRTLALLFVAPLLVLTLMYFIFDSETSELKLVVTDMNERVIEILEESEFEIFKEDYYSIEQMTKDKVDGWLQNDEDEMVLTLLNDQPSRSSAVKMLLAQTLSAGNMAANPSIDTEYIYGNEETKIFDIFSPMLVGFFVFFFVFLIAGIALLNERTSGTLERLLATPIKRYEIVAGYVVGYGLFALVQTIIVVLYSVHVLDIVLEGSIWLVLLINILVAFVALSLGTLLSSFASSEFQMVQFIPLVIVPQVFFSGIFPIDGMAEWLQQLGKIMPLYYASNALNGVMYKGFTFSDITLELFVLFIFAIVFISLNIISLKKYRSI</sequence>
<evidence type="ECO:0000256" key="4">
    <source>
        <dbReference type="ARBA" id="ARBA00022475"/>
    </source>
</evidence>
<keyword evidence="5 8" id="KW-0812">Transmembrane</keyword>
<evidence type="ECO:0000256" key="3">
    <source>
        <dbReference type="ARBA" id="ARBA00022448"/>
    </source>
</evidence>
<accession>A0A0A3I3K9</accession>
<feature type="transmembrane region" description="Helical" evidence="8">
    <location>
        <begin position="224"/>
        <end position="246"/>
    </location>
</feature>
<comment type="similarity">
    <text evidence="2">Belongs to the ABC-2 integral membrane protein family.</text>
</comment>
<dbReference type="Pfam" id="PF12698">
    <property type="entry name" value="ABC2_membrane_3"/>
    <property type="match status" value="1"/>
</dbReference>
<dbReference type="InterPro" id="IPR051449">
    <property type="entry name" value="ABC-2_transporter_component"/>
</dbReference>
<dbReference type="GO" id="GO:0140359">
    <property type="term" value="F:ABC-type transporter activity"/>
    <property type="evidence" value="ECO:0007669"/>
    <property type="project" value="InterPro"/>
</dbReference>
<gene>
    <name evidence="10" type="ORF">CD29_06160</name>
</gene>
<dbReference type="InterPro" id="IPR047817">
    <property type="entry name" value="ABC2_TM_bact-type"/>
</dbReference>
<feature type="transmembrane region" description="Helical" evidence="8">
    <location>
        <begin position="189"/>
        <end position="212"/>
    </location>
</feature>
<keyword evidence="7 8" id="KW-0472">Membrane</keyword>
<comment type="subcellular location">
    <subcellularLocation>
        <location evidence="1">Cell membrane</location>
        <topology evidence="1">Multi-pass membrane protein</topology>
    </subcellularLocation>
</comment>
<dbReference type="Proteomes" id="UP000030416">
    <property type="component" value="Unassembled WGS sequence"/>
</dbReference>
<dbReference type="OrthoDB" id="9776218at2"/>
<feature type="transmembrane region" description="Helical" evidence="8">
    <location>
        <begin position="311"/>
        <end position="331"/>
    </location>
</feature>
<evidence type="ECO:0000313" key="10">
    <source>
        <dbReference type="EMBL" id="KGR79279.1"/>
    </source>
</evidence>